<dbReference type="Gene3D" id="3.90.1750.10">
    <property type="entry name" value="Hect, E3 ligase catalytic domains"/>
    <property type="match status" value="1"/>
</dbReference>
<reference evidence="2" key="1">
    <citation type="submission" date="2025-08" db="UniProtKB">
        <authorList>
            <consortium name="Ensembl"/>
        </authorList>
    </citation>
    <scope>IDENTIFICATION</scope>
</reference>
<organism evidence="2 3">
    <name type="scientific">Cyprinus carpio carpio</name>
    <dbReference type="NCBI Taxonomy" id="630221"/>
    <lineage>
        <taxon>Eukaryota</taxon>
        <taxon>Metazoa</taxon>
        <taxon>Chordata</taxon>
        <taxon>Craniata</taxon>
        <taxon>Vertebrata</taxon>
        <taxon>Euteleostomi</taxon>
        <taxon>Actinopterygii</taxon>
        <taxon>Neopterygii</taxon>
        <taxon>Teleostei</taxon>
        <taxon>Ostariophysi</taxon>
        <taxon>Cypriniformes</taxon>
        <taxon>Cyprinidae</taxon>
        <taxon>Cyprininae</taxon>
        <taxon>Cyprinus</taxon>
    </lineage>
</organism>
<dbReference type="OMA" id="QATIFIR"/>
<dbReference type="AlphaFoldDB" id="A0A9J7XCL3"/>
<evidence type="ECO:0000313" key="3">
    <source>
        <dbReference type="Proteomes" id="UP001108240"/>
    </source>
</evidence>
<keyword evidence="3" id="KW-1185">Reference proteome</keyword>
<sequence>MHLGNFLQCLVPKLTKPEEKKRFVAHPRQTISSIKTTELQIYVLSEPAAPNTPKLTPSSSEELILAHAGLGKRLITFNEIAKHDEIFEQLENEFPKLRCLNRSWMFYKATGGSGRRKLSMILTDAEGYSLRALKSASNNGKNVLYVVPIQEKLSTEPLPYDAPEFCKMPKANCVSCGQKMPLQMLALHVEECSKAESEQDLEDDTEEFQVTDTEDSFGTCPICQTVIPTDFLPTHANFCIDRNSPRDATNNSPHQIEELPGPSSAVDSSVQAGANSNEWMKILDPGMASVLFCRTLLREQSQSKPLRFHLDLKDSPEDQERSILSFYKAKGLNWAAPLKCILEGDAAIGDGVNRHLLSLTIEKLRTGFSLNFGVADITLLFEGEQDHLVPCCSQTLLDSDLFVVAGRMIGHSFLHGGPLLPGISPAIIHVLVGGATETAEIHLKDCPDLNQRHTIQLVIVPFLRRKGRKSRDFLLCGIFLGFLKTTGNGSLTGCCNMLFCIGLNVK</sequence>
<dbReference type="Proteomes" id="UP001108240">
    <property type="component" value="Unplaced"/>
</dbReference>
<evidence type="ECO:0000313" key="2">
    <source>
        <dbReference type="Ensembl" id="ENSCCRP00000104021.1"/>
    </source>
</evidence>
<accession>A0A9J7XCL3</accession>
<reference evidence="2" key="2">
    <citation type="submission" date="2025-09" db="UniProtKB">
        <authorList>
            <consortium name="Ensembl"/>
        </authorList>
    </citation>
    <scope>IDENTIFICATION</scope>
</reference>
<protein>
    <submittedName>
        <fullName evidence="2">Uncharacterized protein</fullName>
    </submittedName>
</protein>
<dbReference type="GeneTree" id="ENSGT00400000024202"/>
<dbReference type="Ensembl" id="ENSCCRT00000137955.1">
    <property type="protein sequence ID" value="ENSCCRP00000104021.1"/>
    <property type="gene ID" value="ENSCCRG00000053895.1"/>
</dbReference>
<name>A0A9J7XCL3_CYPCA</name>
<proteinExistence type="predicted"/>
<evidence type="ECO:0000256" key="1">
    <source>
        <dbReference type="SAM" id="MobiDB-lite"/>
    </source>
</evidence>
<feature type="region of interest" description="Disordered" evidence="1">
    <location>
        <begin position="245"/>
        <end position="269"/>
    </location>
</feature>